<dbReference type="WBParaSite" id="SVE_0137600.1">
    <property type="protein sequence ID" value="SVE_0137600.1"/>
    <property type="gene ID" value="SVE_0137600"/>
</dbReference>
<feature type="transmembrane region" description="Helical" evidence="2">
    <location>
        <begin position="21"/>
        <end position="41"/>
    </location>
</feature>
<evidence type="ECO:0000256" key="1">
    <source>
        <dbReference type="SAM" id="MobiDB-lite"/>
    </source>
</evidence>
<evidence type="ECO:0000313" key="4">
    <source>
        <dbReference type="WBParaSite" id="SVE_0137600.1"/>
    </source>
</evidence>
<dbReference type="Proteomes" id="UP000035680">
    <property type="component" value="Unassembled WGS sequence"/>
</dbReference>
<sequence>MITIPIDVKIFVMIFFIKMDNFFKNIIACNLIYIQALFIYTTGRMNFKFAAVTFSIFILAAIITIGTSQSSTTTMRSNVVSSTSMPTNGGNNNSMSNSSTNTGSNGSLTTKGVVISATTEALTTTTKGISTVLPSICVIFVSFLIANLSIYSIFI</sequence>
<evidence type="ECO:0000256" key="2">
    <source>
        <dbReference type="SAM" id="Phobius"/>
    </source>
</evidence>
<reference evidence="3" key="1">
    <citation type="submission" date="2014-07" db="EMBL/GenBank/DDBJ databases">
        <authorList>
            <person name="Martin A.A"/>
            <person name="De Silva N."/>
        </authorList>
    </citation>
    <scope>NUCLEOTIDE SEQUENCE</scope>
</reference>
<accession>A0A0K0EXW9</accession>
<dbReference type="AlphaFoldDB" id="A0A0K0EXW9"/>
<keyword evidence="2" id="KW-0472">Membrane</keyword>
<keyword evidence="3" id="KW-1185">Reference proteome</keyword>
<reference evidence="4" key="2">
    <citation type="submission" date="2015-08" db="UniProtKB">
        <authorList>
            <consortium name="WormBaseParasite"/>
        </authorList>
    </citation>
    <scope>IDENTIFICATION</scope>
</reference>
<organism evidence="3 4">
    <name type="scientific">Strongyloides venezuelensis</name>
    <name type="common">Threadworm</name>
    <dbReference type="NCBI Taxonomy" id="75913"/>
    <lineage>
        <taxon>Eukaryota</taxon>
        <taxon>Metazoa</taxon>
        <taxon>Ecdysozoa</taxon>
        <taxon>Nematoda</taxon>
        <taxon>Chromadorea</taxon>
        <taxon>Rhabditida</taxon>
        <taxon>Tylenchina</taxon>
        <taxon>Panagrolaimomorpha</taxon>
        <taxon>Strongyloidoidea</taxon>
        <taxon>Strongyloididae</taxon>
        <taxon>Strongyloides</taxon>
    </lineage>
</organism>
<feature type="transmembrane region" description="Helical" evidence="2">
    <location>
        <begin position="47"/>
        <end position="66"/>
    </location>
</feature>
<feature type="region of interest" description="Disordered" evidence="1">
    <location>
        <begin position="79"/>
        <end position="105"/>
    </location>
</feature>
<proteinExistence type="predicted"/>
<evidence type="ECO:0000313" key="3">
    <source>
        <dbReference type="Proteomes" id="UP000035680"/>
    </source>
</evidence>
<keyword evidence="2" id="KW-1133">Transmembrane helix</keyword>
<keyword evidence="2" id="KW-0812">Transmembrane</keyword>
<name>A0A0K0EXW9_STRVS</name>
<protein>
    <submittedName>
        <fullName evidence="4">Uncharacterized protein</fullName>
    </submittedName>
</protein>
<feature type="compositionally biased region" description="Low complexity" evidence="1">
    <location>
        <begin position="81"/>
        <end position="105"/>
    </location>
</feature>
<feature type="transmembrane region" description="Helical" evidence="2">
    <location>
        <begin position="132"/>
        <end position="154"/>
    </location>
</feature>